<dbReference type="HOGENOM" id="CLU_954461_0_0_1"/>
<dbReference type="InParanoid" id="M1DY12"/>
<feature type="region of interest" description="Disordered" evidence="1">
    <location>
        <begin position="112"/>
        <end position="207"/>
    </location>
</feature>
<feature type="region of interest" description="Disordered" evidence="1">
    <location>
        <begin position="1"/>
        <end position="26"/>
    </location>
</feature>
<dbReference type="PaxDb" id="4113-PGSC0003DMT400096246"/>
<name>M1DY12_SOLTU</name>
<keyword evidence="3" id="KW-1185">Reference proteome</keyword>
<reference evidence="2" key="2">
    <citation type="submission" date="2015-06" db="UniProtKB">
        <authorList>
            <consortium name="EnsemblPlants"/>
        </authorList>
    </citation>
    <scope>IDENTIFICATION</scope>
    <source>
        <strain evidence="2">DM1-3 516 R44</strain>
    </source>
</reference>
<feature type="compositionally biased region" description="Basic and acidic residues" evidence="1">
    <location>
        <begin position="1"/>
        <end position="10"/>
    </location>
</feature>
<organism evidence="2 3">
    <name type="scientific">Solanum tuberosum</name>
    <name type="common">Potato</name>
    <dbReference type="NCBI Taxonomy" id="4113"/>
    <lineage>
        <taxon>Eukaryota</taxon>
        <taxon>Viridiplantae</taxon>
        <taxon>Streptophyta</taxon>
        <taxon>Embryophyta</taxon>
        <taxon>Tracheophyta</taxon>
        <taxon>Spermatophyta</taxon>
        <taxon>Magnoliopsida</taxon>
        <taxon>eudicotyledons</taxon>
        <taxon>Gunneridae</taxon>
        <taxon>Pentapetalae</taxon>
        <taxon>asterids</taxon>
        <taxon>lamiids</taxon>
        <taxon>Solanales</taxon>
        <taxon>Solanaceae</taxon>
        <taxon>Solanoideae</taxon>
        <taxon>Solaneae</taxon>
        <taxon>Solanum</taxon>
    </lineage>
</organism>
<feature type="compositionally biased region" description="Low complexity" evidence="1">
    <location>
        <begin position="114"/>
        <end position="128"/>
    </location>
</feature>
<feature type="compositionally biased region" description="Polar residues" evidence="1">
    <location>
        <begin position="11"/>
        <end position="26"/>
    </location>
</feature>
<dbReference type="AlphaFoldDB" id="M1DY12"/>
<feature type="compositionally biased region" description="Low complexity" evidence="1">
    <location>
        <begin position="155"/>
        <end position="184"/>
    </location>
</feature>
<evidence type="ECO:0000313" key="2">
    <source>
        <dbReference type="EnsemblPlants" id="PGSC0003DMT400096246"/>
    </source>
</evidence>
<accession>M1DY12</accession>
<protein>
    <submittedName>
        <fullName evidence="2">Integrase core domain containing protein</fullName>
    </submittedName>
</protein>
<reference evidence="3" key="1">
    <citation type="journal article" date="2011" name="Nature">
        <title>Genome sequence and analysis of the tuber crop potato.</title>
        <authorList>
            <consortium name="The Potato Genome Sequencing Consortium"/>
        </authorList>
    </citation>
    <scope>NUCLEOTIDE SEQUENCE [LARGE SCALE GENOMIC DNA]</scope>
    <source>
        <strain evidence="3">cv. DM1-3 516 R44</strain>
    </source>
</reference>
<dbReference type="EnsemblPlants" id="PGSC0003DMT400096246">
    <property type="protein sequence ID" value="PGSC0003DMT400096246"/>
    <property type="gene ID" value="PGSC0003DMG400045817"/>
</dbReference>
<evidence type="ECO:0000256" key="1">
    <source>
        <dbReference type="SAM" id="MobiDB-lite"/>
    </source>
</evidence>
<dbReference type="Proteomes" id="UP000011115">
    <property type="component" value="Unassembled WGS sequence"/>
</dbReference>
<proteinExistence type="predicted"/>
<sequence>MNPVDIELRAHTTSPTGETQAPKNNDMATSVILSPAKSVSLKVFWYMKQESDLKLVLVVTRIVELGSEVSIEERLDVDALATVMMNFEGDGIEDYDDLVVALDRGSRLCPAYVPPTTRTSPTVPSTTRNQTQQLIPDVVTASQSDKEDTPIGSPAGSAYGSEFASASSSGSASGSSSQCRTASSDKATSAGVIPMPSNTEPAPIADEPNRWCVSGQWQIYRDAWMMTEKDRMARLVTDECLVLTGSLHTALAIHELFKRHMCDWMARNPGSYNEKIVREFYASYATTLRGSI</sequence>
<dbReference type="Gramene" id="PGSC0003DMT400096246">
    <property type="protein sequence ID" value="PGSC0003DMT400096246"/>
    <property type="gene ID" value="PGSC0003DMG400045817"/>
</dbReference>
<evidence type="ECO:0000313" key="3">
    <source>
        <dbReference type="Proteomes" id="UP000011115"/>
    </source>
</evidence>